<feature type="chain" id="PRO_5016831886" description="Peptidase M28 domain-containing protein" evidence="3">
    <location>
        <begin position="23"/>
        <end position="292"/>
    </location>
</feature>
<organism evidence="5 6">
    <name type="scientific">candidate division WOR-3 bacterium</name>
    <dbReference type="NCBI Taxonomy" id="2052148"/>
    <lineage>
        <taxon>Bacteria</taxon>
        <taxon>Bacteria division WOR-3</taxon>
    </lineage>
</organism>
<dbReference type="AlphaFoldDB" id="A0A350HBK4"/>
<evidence type="ECO:0000256" key="1">
    <source>
        <dbReference type="ARBA" id="ARBA00022679"/>
    </source>
</evidence>
<dbReference type="EMBL" id="DMZY01000206">
    <property type="protein sequence ID" value="HAV92920.1"/>
    <property type="molecule type" value="Genomic_DNA"/>
</dbReference>
<dbReference type="Proteomes" id="UP000264062">
    <property type="component" value="Unassembled WGS sequence"/>
</dbReference>
<dbReference type="InterPro" id="IPR007484">
    <property type="entry name" value="Peptidase_M28"/>
</dbReference>
<dbReference type="PROSITE" id="PS51257">
    <property type="entry name" value="PROKAR_LIPOPROTEIN"/>
    <property type="match status" value="1"/>
</dbReference>
<evidence type="ECO:0000259" key="4">
    <source>
        <dbReference type="Pfam" id="PF04389"/>
    </source>
</evidence>
<sequence>MSFLKKYSILISLLLPILSSCGANQFDSDYAFSLIEIQCSFKERVPGTKAHEECADFLIKEAGKYADTVYTEEFKRAMSYSKDTIIFKNIIAEYDGGGEERIMLFSHYDSRPFSSEKGRPTMGANDGASSTALLLAMLKYFREEQSDKKITIVLFDGEDGGREMHYDEWFVGSKYFAAKFTGTIPDIAILIDMIGDKDLMIYKEGNSEIANSDLNEKIFGNAEKLKKKTFKSEIGYFVDDDHIALNAKGFRCVDIIDMNYAYWHTPEDTPDKCSKASLADVADVLIETINER</sequence>
<dbReference type="Pfam" id="PF04389">
    <property type="entry name" value="Peptidase_M28"/>
    <property type="match status" value="1"/>
</dbReference>
<name>A0A350HBK4_UNCW3</name>
<evidence type="ECO:0000313" key="5">
    <source>
        <dbReference type="EMBL" id="HAV92920.1"/>
    </source>
</evidence>
<dbReference type="Gene3D" id="3.40.630.10">
    <property type="entry name" value="Zn peptidases"/>
    <property type="match status" value="1"/>
</dbReference>
<protein>
    <recommendedName>
        <fullName evidence="4">Peptidase M28 domain-containing protein</fullName>
    </recommendedName>
</protein>
<reference evidence="5 6" key="1">
    <citation type="journal article" date="2018" name="Nat. Biotechnol.">
        <title>A standardized bacterial taxonomy based on genome phylogeny substantially revises the tree of life.</title>
        <authorList>
            <person name="Parks D.H."/>
            <person name="Chuvochina M."/>
            <person name="Waite D.W."/>
            <person name="Rinke C."/>
            <person name="Skarshewski A."/>
            <person name="Chaumeil P.A."/>
            <person name="Hugenholtz P."/>
        </authorList>
    </citation>
    <scope>NUCLEOTIDE SEQUENCE [LARGE SCALE GENOMIC DNA]</scope>
    <source>
        <strain evidence="5">UBA9956</strain>
    </source>
</reference>
<comment type="caution">
    <text evidence="5">The sequence shown here is derived from an EMBL/GenBank/DDBJ whole genome shotgun (WGS) entry which is preliminary data.</text>
</comment>
<dbReference type="PANTHER" id="PTHR12283:SF6">
    <property type="entry name" value="GLUTAMINYL-PEPTIDE CYCLOTRANSFERASE-RELATED"/>
    <property type="match status" value="1"/>
</dbReference>
<dbReference type="InterPro" id="IPR040234">
    <property type="entry name" value="QC/QCL"/>
</dbReference>
<dbReference type="GO" id="GO:0008270">
    <property type="term" value="F:zinc ion binding"/>
    <property type="evidence" value="ECO:0007669"/>
    <property type="project" value="TreeGrafter"/>
</dbReference>
<dbReference type="GO" id="GO:0016603">
    <property type="term" value="F:glutaminyl-peptide cyclotransferase activity"/>
    <property type="evidence" value="ECO:0007669"/>
    <property type="project" value="TreeGrafter"/>
</dbReference>
<accession>A0A350HBK4</accession>
<feature type="signal peptide" evidence="3">
    <location>
        <begin position="1"/>
        <end position="22"/>
    </location>
</feature>
<evidence type="ECO:0000256" key="3">
    <source>
        <dbReference type="SAM" id="SignalP"/>
    </source>
</evidence>
<keyword evidence="1" id="KW-0808">Transferase</keyword>
<evidence type="ECO:0000256" key="2">
    <source>
        <dbReference type="ARBA" id="ARBA00023315"/>
    </source>
</evidence>
<proteinExistence type="predicted"/>
<evidence type="ECO:0000313" key="6">
    <source>
        <dbReference type="Proteomes" id="UP000264062"/>
    </source>
</evidence>
<keyword evidence="3" id="KW-0732">Signal</keyword>
<dbReference type="SUPFAM" id="SSF53187">
    <property type="entry name" value="Zn-dependent exopeptidases"/>
    <property type="match status" value="1"/>
</dbReference>
<gene>
    <name evidence="5" type="ORF">DCW38_07065</name>
</gene>
<feature type="domain" description="Peptidase M28" evidence="4">
    <location>
        <begin position="89"/>
        <end position="288"/>
    </location>
</feature>
<dbReference type="PANTHER" id="PTHR12283">
    <property type="entry name" value="GLUTAMINYL-PEPTIDE CYCLOTRANSFERASE"/>
    <property type="match status" value="1"/>
</dbReference>
<keyword evidence="2" id="KW-0012">Acyltransferase</keyword>